<feature type="compositionally biased region" description="Basic and acidic residues" evidence="4">
    <location>
        <begin position="54"/>
        <end position="73"/>
    </location>
</feature>
<dbReference type="PANTHER" id="PTHR11877:SF99">
    <property type="entry name" value="1,3,6,8-TETRAHYDROXYNAPHTHALENE SYNTHASE"/>
    <property type="match status" value="1"/>
</dbReference>
<dbReference type="GO" id="GO:0030639">
    <property type="term" value="P:polyketide biosynthetic process"/>
    <property type="evidence" value="ECO:0007669"/>
    <property type="project" value="TreeGrafter"/>
</dbReference>
<sequence>MHIGAPTPGRERRRHARCAGRPARDGPSAQLLLRAQSHRRPRRQAGRARAPQQRPHDPAQLHDCGTRAHGEPRHVDARRARALHADPARLLHLLLPRGRAREEGHDRHARRRAMIARLVSLATAVPPHAVTQADAREFARGLFRDVLREDHDRLLAVFEHAGIRERHVCAPLEWYARDHDFAEKNALYIEHAVRLGGEVATRALERAGLAPDDIDHLVFVSSTGIAAPSVDARIANALGLRSDFHRTPIWGLGCAGGAAGLARARDFALARPGARVLLVALELCSLTFQRNDLSKRNLVAASLFADGAAAALVVAGPDDEAPHANGRRPLDLVASASTFWNDTLDVMGWDVDGGGLHVVFARDIPTIVRERVRPGLAEFLGRHDLSLEAIDHVVAHPGGMKVLAAYEQALGLGRDALAHARAVLRDHGNMSSPTCLFVLERALEAQAIGAGETAVLSALGPGFCAEYLLMRGAAA</sequence>
<feature type="domain" description="Chalcone/stilbene synthase C-terminal" evidence="6">
    <location>
        <begin position="332"/>
        <end position="472"/>
    </location>
</feature>
<evidence type="ECO:0000256" key="4">
    <source>
        <dbReference type="SAM" id="MobiDB-lite"/>
    </source>
</evidence>
<evidence type="ECO:0000256" key="3">
    <source>
        <dbReference type="ARBA" id="ARBA00023315"/>
    </source>
</evidence>
<dbReference type="GO" id="GO:0016747">
    <property type="term" value="F:acyltransferase activity, transferring groups other than amino-acyl groups"/>
    <property type="evidence" value="ECO:0007669"/>
    <property type="project" value="InterPro"/>
</dbReference>
<gene>
    <name evidence="7" type="ORF">HY076_02105</name>
</gene>
<reference evidence="7" key="1">
    <citation type="submission" date="2020-07" db="EMBL/GenBank/DDBJ databases">
        <title>Huge and variable diversity of episymbiotic CPR bacteria and DPANN archaea in groundwater ecosystems.</title>
        <authorList>
            <person name="He C.Y."/>
            <person name="Keren R."/>
            <person name="Whittaker M."/>
            <person name="Farag I.F."/>
            <person name="Doudna J."/>
            <person name="Cate J.H.D."/>
            <person name="Banfield J.F."/>
        </authorList>
    </citation>
    <scope>NUCLEOTIDE SEQUENCE</scope>
    <source>
        <strain evidence="7">NC_groundwater_928_Pr1_S-0.2um_72_17</strain>
    </source>
</reference>
<organism evidence="7 8">
    <name type="scientific">Eiseniibacteriota bacterium</name>
    <dbReference type="NCBI Taxonomy" id="2212470"/>
    <lineage>
        <taxon>Bacteria</taxon>
        <taxon>Candidatus Eiseniibacteriota</taxon>
    </lineage>
</organism>
<feature type="region of interest" description="Disordered" evidence="4">
    <location>
        <begin position="1"/>
        <end position="73"/>
    </location>
</feature>
<evidence type="ECO:0000313" key="8">
    <source>
        <dbReference type="Proteomes" id="UP000807850"/>
    </source>
</evidence>
<keyword evidence="2" id="KW-0808">Transferase</keyword>
<dbReference type="AlphaFoldDB" id="A0A9D6L8T9"/>
<dbReference type="EMBL" id="JACQAY010000060">
    <property type="protein sequence ID" value="MBI3539050.1"/>
    <property type="molecule type" value="Genomic_DNA"/>
</dbReference>
<dbReference type="Pfam" id="PF02797">
    <property type="entry name" value="Chal_sti_synt_C"/>
    <property type="match status" value="1"/>
</dbReference>
<accession>A0A9D6L8T9</accession>
<name>A0A9D6L8T9_UNCEI</name>
<proteinExistence type="inferred from homology"/>
<evidence type="ECO:0000256" key="1">
    <source>
        <dbReference type="ARBA" id="ARBA00005531"/>
    </source>
</evidence>
<dbReference type="Gene3D" id="3.40.47.10">
    <property type="match status" value="2"/>
</dbReference>
<dbReference type="CDD" id="cd00831">
    <property type="entry name" value="CHS_like"/>
    <property type="match status" value="1"/>
</dbReference>
<dbReference type="Proteomes" id="UP000807850">
    <property type="component" value="Unassembled WGS sequence"/>
</dbReference>
<evidence type="ECO:0000259" key="5">
    <source>
        <dbReference type="Pfam" id="PF00195"/>
    </source>
</evidence>
<evidence type="ECO:0000256" key="2">
    <source>
        <dbReference type="ARBA" id="ARBA00022679"/>
    </source>
</evidence>
<dbReference type="Pfam" id="PF00195">
    <property type="entry name" value="Chal_sti_synt_N"/>
    <property type="match status" value="1"/>
</dbReference>
<dbReference type="InterPro" id="IPR001099">
    <property type="entry name" value="Chalcone/stilbene_synt_N"/>
</dbReference>
<comment type="caution">
    <text evidence="7">The sequence shown here is derived from an EMBL/GenBank/DDBJ whole genome shotgun (WGS) entry which is preliminary data.</text>
</comment>
<comment type="similarity">
    <text evidence="1">Belongs to the thiolase-like superfamily. Chalcone/stilbene synthases family.</text>
</comment>
<dbReference type="InterPro" id="IPR011141">
    <property type="entry name" value="Polyketide_synthase_type-III"/>
</dbReference>
<feature type="domain" description="Chalcone/stilbene synthase N-terminal" evidence="5">
    <location>
        <begin position="107"/>
        <end position="317"/>
    </location>
</feature>
<feature type="compositionally biased region" description="Basic residues" evidence="4">
    <location>
        <begin position="36"/>
        <end position="46"/>
    </location>
</feature>
<keyword evidence="3" id="KW-0012">Acyltransferase</keyword>
<evidence type="ECO:0000259" key="6">
    <source>
        <dbReference type="Pfam" id="PF02797"/>
    </source>
</evidence>
<dbReference type="InterPro" id="IPR012328">
    <property type="entry name" value="Chalcone/stilbene_synt_C"/>
</dbReference>
<protein>
    <submittedName>
        <fullName evidence="7">Type III polyketide synthase</fullName>
    </submittedName>
</protein>
<dbReference type="InterPro" id="IPR016039">
    <property type="entry name" value="Thiolase-like"/>
</dbReference>
<dbReference type="PANTHER" id="PTHR11877">
    <property type="entry name" value="HYDROXYMETHYLGLUTARYL-COA SYNTHASE"/>
    <property type="match status" value="1"/>
</dbReference>
<evidence type="ECO:0000313" key="7">
    <source>
        <dbReference type="EMBL" id="MBI3539050.1"/>
    </source>
</evidence>
<dbReference type="SUPFAM" id="SSF53901">
    <property type="entry name" value="Thiolase-like"/>
    <property type="match status" value="2"/>
</dbReference>